<dbReference type="RefSeq" id="WP_089910200.1">
    <property type="nucleotide sequence ID" value="NZ_FOBB01000002.1"/>
</dbReference>
<dbReference type="SUPFAM" id="SSF51395">
    <property type="entry name" value="FMN-linked oxidoreductases"/>
    <property type="match status" value="1"/>
</dbReference>
<dbReference type="AlphaFoldDB" id="A0A1H7RF68"/>
<keyword evidence="6" id="KW-1185">Reference proteome</keyword>
<organism evidence="5 6">
    <name type="scientific">Chitinophaga rupis</name>
    <dbReference type="NCBI Taxonomy" id="573321"/>
    <lineage>
        <taxon>Bacteria</taxon>
        <taxon>Pseudomonadati</taxon>
        <taxon>Bacteroidota</taxon>
        <taxon>Chitinophagia</taxon>
        <taxon>Chitinophagales</taxon>
        <taxon>Chitinophagaceae</taxon>
        <taxon>Chitinophaga</taxon>
    </lineage>
</organism>
<dbReference type="Pfam" id="PF00724">
    <property type="entry name" value="Oxidored_FMN"/>
    <property type="match status" value="1"/>
</dbReference>
<dbReference type="GO" id="GO:0005829">
    <property type="term" value="C:cytosol"/>
    <property type="evidence" value="ECO:0007669"/>
    <property type="project" value="UniProtKB-ARBA"/>
</dbReference>
<dbReference type="InterPro" id="IPR001155">
    <property type="entry name" value="OxRdtase_FMN_N"/>
</dbReference>
<sequence length="369" mass="40028">MSLNEKLLSPLVTPALTFRNRVVMAPMSRHRSLKTIPSPSVATYYAQRASAGLIIAENSAVAANGVGYVDAPGIYNTAQQAGWKQVVDEVHARNGKIFVQLVHTGRIGHPLNHEGEAPLVAPSAIRAAGVMRIAGDRHLPMPDPQALSTAGAQAMVDAHIQAAETSIALGFDGVEIHGAHGFLPEQFLHPHTNRRTDRYGGSIENRSRFLLEIVEGVTAAIGRERTGIRLSPFAGLNDLPPYAEETATHLYLTDALRQLDLLYIHLSDQSSNGRPPIPQEFLWDVRKRFPNLLMLAGGYTAASAEATLQSGLADLIAFGRPFIANPDLVERFRLNAPLTPGDVDTFYQGGDEGFIDYPLMQQDTTPCCV</sequence>
<keyword evidence="3" id="KW-0560">Oxidoreductase</keyword>
<reference evidence="5 6" key="1">
    <citation type="submission" date="2016-10" db="EMBL/GenBank/DDBJ databases">
        <authorList>
            <person name="de Groot N.N."/>
        </authorList>
    </citation>
    <scope>NUCLEOTIDE SEQUENCE [LARGE SCALE GENOMIC DNA]</scope>
    <source>
        <strain evidence="5 6">DSM 21039</strain>
    </source>
</reference>
<dbReference type="PANTHER" id="PTHR22893:SF91">
    <property type="entry name" value="NADPH DEHYDROGENASE 2-RELATED"/>
    <property type="match status" value="1"/>
</dbReference>
<dbReference type="STRING" id="573321.SAMN04488505_102614"/>
<dbReference type="OrthoDB" id="9772736at2"/>
<evidence type="ECO:0000259" key="4">
    <source>
        <dbReference type="Pfam" id="PF00724"/>
    </source>
</evidence>
<evidence type="ECO:0000313" key="5">
    <source>
        <dbReference type="EMBL" id="SEL58638.1"/>
    </source>
</evidence>
<comment type="cofactor">
    <cofactor evidence="1">
        <name>FMN</name>
        <dbReference type="ChEBI" id="CHEBI:58210"/>
    </cofactor>
</comment>
<dbReference type="FunFam" id="3.20.20.70:FF:000059">
    <property type="entry name" value="N-ethylmaleimide reductase, FMN-linked"/>
    <property type="match status" value="1"/>
</dbReference>
<gene>
    <name evidence="5" type="ORF">SAMN04488505_102614</name>
</gene>
<dbReference type="Gene3D" id="3.20.20.70">
    <property type="entry name" value="Aldolase class I"/>
    <property type="match status" value="1"/>
</dbReference>
<dbReference type="CDD" id="cd02933">
    <property type="entry name" value="OYE_like_FMN"/>
    <property type="match status" value="1"/>
</dbReference>
<evidence type="ECO:0000313" key="6">
    <source>
        <dbReference type="Proteomes" id="UP000198984"/>
    </source>
</evidence>
<feature type="domain" description="NADH:flavin oxidoreductase/NADH oxidase N-terminal" evidence="4">
    <location>
        <begin position="7"/>
        <end position="334"/>
    </location>
</feature>
<evidence type="ECO:0000256" key="3">
    <source>
        <dbReference type="ARBA" id="ARBA00023002"/>
    </source>
</evidence>
<evidence type="ECO:0000256" key="1">
    <source>
        <dbReference type="ARBA" id="ARBA00001917"/>
    </source>
</evidence>
<dbReference type="InterPro" id="IPR013785">
    <property type="entry name" value="Aldolase_TIM"/>
</dbReference>
<dbReference type="InterPro" id="IPR045247">
    <property type="entry name" value="Oye-like"/>
</dbReference>
<dbReference type="GO" id="GO:0016628">
    <property type="term" value="F:oxidoreductase activity, acting on the CH-CH group of donors, NAD or NADP as acceptor"/>
    <property type="evidence" value="ECO:0007669"/>
    <property type="project" value="UniProtKB-ARBA"/>
</dbReference>
<comment type="similarity">
    <text evidence="2">Belongs to the NADH:flavin oxidoreductase/NADH oxidase family.</text>
</comment>
<proteinExistence type="inferred from homology"/>
<accession>A0A1H7RF68</accession>
<dbReference type="EMBL" id="FOBB01000002">
    <property type="protein sequence ID" value="SEL58638.1"/>
    <property type="molecule type" value="Genomic_DNA"/>
</dbReference>
<dbReference type="GO" id="GO:0010181">
    <property type="term" value="F:FMN binding"/>
    <property type="evidence" value="ECO:0007669"/>
    <property type="project" value="InterPro"/>
</dbReference>
<name>A0A1H7RF68_9BACT</name>
<dbReference type="Proteomes" id="UP000198984">
    <property type="component" value="Unassembled WGS sequence"/>
</dbReference>
<evidence type="ECO:0000256" key="2">
    <source>
        <dbReference type="ARBA" id="ARBA00005979"/>
    </source>
</evidence>
<dbReference type="PANTHER" id="PTHR22893">
    <property type="entry name" value="NADH OXIDOREDUCTASE-RELATED"/>
    <property type="match status" value="1"/>
</dbReference>
<protein>
    <submittedName>
        <fullName evidence="5">N-ethylmaleimide reductase</fullName>
    </submittedName>
</protein>